<proteinExistence type="predicted"/>
<dbReference type="AlphaFoldDB" id="A0A6M4H9R0"/>
<dbReference type="NCBIfam" id="TIGR02276">
    <property type="entry name" value="beta_rpt_yvtn"/>
    <property type="match status" value="1"/>
</dbReference>
<dbReference type="InterPro" id="IPR051200">
    <property type="entry name" value="Host-pathogen_enzymatic-act"/>
</dbReference>
<feature type="domain" description="Fibronectin type-III" evidence="4">
    <location>
        <begin position="689"/>
        <end position="777"/>
    </location>
</feature>
<name>A0A6M4H9R0_9PROT</name>
<dbReference type="EMBL" id="CP053073">
    <property type="protein sequence ID" value="QJR15134.1"/>
    <property type="molecule type" value="Genomic_DNA"/>
</dbReference>
<evidence type="ECO:0000313" key="6">
    <source>
        <dbReference type="Proteomes" id="UP000503096"/>
    </source>
</evidence>
<dbReference type="InParanoid" id="A0A6M4H9R0"/>
<evidence type="ECO:0000259" key="4">
    <source>
        <dbReference type="PROSITE" id="PS50853"/>
    </source>
</evidence>
<evidence type="ECO:0000313" key="5">
    <source>
        <dbReference type="EMBL" id="QJR15134.1"/>
    </source>
</evidence>
<dbReference type="InterPro" id="IPR013783">
    <property type="entry name" value="Ig-like_fold"/>
</dbReference>
<dbReference type="Pfam" id="PF10282">
    <property type="entry name" value="Lactonase"/>
    <property type="match status" value="1"/>
</dbReference>
<dbReference type="InterPro" id="IPR011964">
    <property type="entry name" value="YVTN_b-propeller_repeat"/>
</dbReference>
<dbReference type="Gene3D" id="2.60.40.10">
    <property type="entry name" value="Immunoglobulins"/>
    <property type="match status" value="2"/>
</dbReference>
<dbReference type="Proteomes" id="UP000503096">
    <property type="component" value="Chromosome"/>
</dbReference>
<keyword evidence="2" id="KW-0812">Transmembrane</keyword>
<evidence type="ECO:0000256" key="1">
    <source>
        <dbReference type="ARBA" id="ARBA00022729"/>
    </source>
</evidence>
<dbReference type="RefSeq" id="WP_171162152.1">
    <property type="nucleotide sequence ID" value="NZ_CP053073.1"/>
</dbReference>
<keyword evidence="2" id="KW-1133">Transmembrane helix</keyword>
<feature type="domain" description="Fibronectin type-III" evidence="4">
    <location>
        <begin position="600"/>
        <end position="688"/>
    </location>
</feature>
<dbReference type="NCBIfam" id="TIGR04174">
    <property type="entry name" value="IPTL_CTERM"/>
    <property type="match status" value="1"/>
</dbReference>
<dbReference type="SUPFAM" id="SSF49265">
    <property type="entry name" value="Fibronectin type III"/>
    <property type="match status" value="1"/>
</dbReference>
<gene>
    <name evidence="5" type="ORF">DSM104440_01951</name>
</gene>
<evidence type="ECO:0000256" key="3">
    <source>
        <dbReference type="SAM" id="SignalP"/>
    </source>
</evidence>
<sequence length="956" mass="93041">MRIRSFARTATLAAMLTLAAASALAQQGLRLYVPAGSSGSVASFTLNADGTLGPATTIPIGGGTNPAQALMRGDQAFAYVALVGTDQVALINTATNAVQTYATGDGPRGVAISPNGQRVYVANNSNAGTGNSVSAFNADSLTGQLTPVATIAMGAGTMPRFLKFTPDGSRLIVANQGNGGSNGSVAVIDTATNAIIATINTGGQLTDMAVTPDGTRAYVPSTTAQIFVIDLATNTLLTSFAISGNNFSPVFSADGTRMYTAVNNQNAIDVFDTTTNTVIQNNVPIAGNAPTGMALSPDGRSLYVTEGSPSNLVQLFSVDPVTGLLTAVAGATYATGLSPYYPGLCSSADALALLSAGATFVANTAAALDCTGGTPTFTGGTLRINDVAIAFTQPTISLGAAGGTVDSNGNTATFFGSIGGPGGLTKAGASSLLLAGTSTYSGATNVSAGSLIVNGSIVSPVSVASGAVLTGGGVVGATNVAGGGTLAPGAAIGNLRTGNLTLAAGSTLQVDLNGPTPGTQHDQVSVTGTAALGGATLTVTLGFTPVLGQVFTIINNDGADAVTGTFAGLPEGSILTVGATQFYVSYAGSGNDVTLTAAGLPGAPVIGTATPGNGTATIAFTPPASNGGAPITAYTVTCTPGPFGNSGAASPITVAGLANGTPYTCSVTATNAIGTGPASATIAVTPANVPGAPTIGAVTPGNGQATVAFTAPASNGGSPITGYTATCGAFSANGAASPLVVTGLTNGTLYNCSVTATNSQGTGPASATASVTPFAPGMTTYSGPSATGTGTITASFTGGGATCGYATPQFIGAPPGAAPIPPTAPGSTTFPHGLFDFRTTACTPGATLIFTITYPAALPAGTSYWKYGPTASNTAPHWYTLPATIVGNTATFTITDGGLGDDDLAANGTIVDQGGPGVPGAPGTVTAVPTLSQWMLILLMLLVGSAGARVVRQRTR</sequence>
<keyword evidence="2" id="KW-0472">Membrane</keyword>
<organism evidence="5 6">
    <name type="scientific">Usitatibacter palustris</name>
    <dbReference type="NCBI Taxonomy" id="2732487"/>
    <lineage>
        <taxon>Bacteria</taxon>
        <taxon>Pseudomonadati</taxon>
        <taxon>Pseudomonadota</taxon>
        <taxon>Betaproteobacteria</taxon>
        <taxon>Nitrosomonadales</taxon>
        <taxon>Usitatibacteraceae</taxon>
        <taxon>Usitatibacter</taxon>
    </lineage>
</organism>
<keyword evidence="1 3" id="KW-0732">Signal</keyword>
<dbReference type="SMART" id="SM00060">
    <property type="entry name" value="FN3"/>
    <property type="match status" value="2"/>
</dbReference>
<evidence type="ECO:0000256" key="2">
    <source>
        <dbReference type="SAM" id="Phobius"/>
    </source>
</evidence>
<dbReference type="CDD" id="cd00063">
    <property type="entry name" value="FN3"/>
    <property type="match status" value="2"/>
</dbReference>
<feature type="signal peptide" evidence="3">
    <location>
        <begin position="1"/>
        <end position="25"/>
    </location>
</feature>
<dbReference type="Gene3D" id="2.130.10.10">
    <property type="entry name" value="YVTN repeat-like/Quinoprotein amine dehydrogenase"/>
    <property type="match status" value="2"/>
</dbReference>
<dbReference type="InterPro" id="IPR015943">
    <property type="entry name" value="WD40/YVTN_repeat-like_dom_sf"/>
</dbReference>
<dbReference type="Pfam" id="PF18203">
    <property type="entry name" value="IPTL-CTERM"/>
    <property type="match status" value="1"/>
</dbReference>
<dbReference type="Pfam" id="PF12951">
    <property type="entry name" value="PATR"/>
    <property type="match status" value="1"/>
</dbReference>
<dbReference type="PANTHER" id="PTHR47197">
    <property type="entry name" value="PROTEIN NIRF"/>
    <property type="match status" value="1"/>
</dbReference>
<dbReference type="InterPro" id="IPR003961">
    <property type="entry name" value="FN3_dom"/>
</dbReference>
<dbReference type="InterPro" id="IPR036116">
    <property type="entry name" value="FN3_sf"/>
</dbReference>
<dbReference type="InterPro" id="IPR026442">
    <property type="entry name" value="IPTL_CTERM"/>
</dbReference>
<dbReference type="PANTHER" id="PTHR47197:SF3">
    <property type="entry name" value="DIHYDRO-HEME D1 DEHYDROGENASE"/>
    <property type="match status" value="1"/>
</dbReference>
<dbReference type="InterPro" id="IPR013425">
    <property type="entry name" value="Autotrns_rpt"/>
</dbReference>
<feature type="transmembrane region" description="Helical" evidence="2">
    <location>
        <begin position="931"/>
        <end position="951"/>
    </location>
</feature>
<dbReference type="Pfam" id="PF00041">
    <property type="entry name" value="fn3"/>
    <property type="match status" value="2"/>
</dbReference>
<dbReference type="PROSITE" id="PS50853">
    <property type="entry name" value="FN3"/>
    <property type="match status" value="2"/>
</dbReference>
<dbReference type="NCBIfam" id="NF041766">
    <property type="entry name" value="choice_anch_U"/>
    <property type="match status" value="1"/>
</dbReference>
<dbReference type="SUPFAM" id="SSF75011">
    <property type="entry name" value="3-carboxy-cis,cis-mucoante lactonizing enzyme"/>
    <property type="match status" value="1"/>
</dbReference>
<dbReference type="InterPro" id="IPR019405">
    <property type="entry name" value="Lactonase_7-beta_prop"/>
</dbReference>
<keyword evidence="6" id="KW-1185">Reference proteome</keyword>
<protein>
    <recommendedName>
        <fullName evidence="4">Fibronectin type-III domain-containing protein</fullName>
    </recommendedName>
</protein>
<accession>A0A6M4H9R0</accession>
<reference evidence="5 6" key="1">
    <citation type="submission" date="2020-04" db="EMBL/GenBank/DDBJ databases">
        <title>Usitatibacter rugosus gen. nov., sp. nov. and Usitatibacter palustris sp. nov., novel members of Usitatibacteraceae fam. nov. within the order Nitrosomonadales isolated from soil.</title>
        <authorList>
            <person name="Huber K.J."/>
            <person name="Neumann-Schaal M."/>
            <person name="Geppert A."/>
            <person name="Luckner M."/>
            <person name="Wanner G."/>
            <person name="Overmann J."/>
        </authorList>
    </citation>
    <scope>NUCLEOTIDE SEQUENCE [LARGE SCALE GENOMIC DNA]</scope>
    <source>
        <strain evidence="5 6">Swamp67</strain>
    </source>
</reference>
<feature type="chain" id="PRO_5026843878" description="Fibronectin type-III domain-containing protein" evidence="3">
    <location>
        <begin position="26"/>
        <end position="956"/>
    </location>
</feature>
<dbReference type="InterPro" id="IPR053784">
    <property type="entry name" value="Choice_anch_U_dom"/>
</dbReference>
<dbReference type="NCBIfam" id="TIGR02601">
    <property type="entry name" value="autotrns_rpt"/>
    <property type="match status" value="1"/>
</dbReference>
<dbReference type="KEGG" id="upl:DSM104440_01951"/>